<protein>
    <submittedName>
        <fullName evidence="1">TolC family protein</fullName>
    </submittedName>
</protein>
<proteinExistence type="predicted"/>
<dbReference type="Proteomes" id="UP000826212">
    <property type="component" value="Chromosome"/>
</dbReference>
<reference evidence="1" key="1">
    <citation type="submission" date="2021-08" db="EMBL/GenBank/DDBJ databases">
        <title>Novel anaerobic bacterium isolated from sea squirt in East Sea, Republic of Korea.</title>
        <authorList>
            <person name="Nguyen T.H."/>
            <person name="Li Z."/>
            <person name="Lee Y.-J."/>
            <person name="Ko J."/>
            <person name="Kim S.-G."/>
        </authorList>
    </citation>
    <scope>NUCLEOTIDE SEQUENCE</scope>
    <source>
        <strain evidence="1">KCTC 25031</strain>
    </source>
</reference>
<sequence>MKKIYLWCFLSFIPSLVLIAQTKREMSLEEALSIAYEKNSSLKIAYEDLKVYIADYKTTNAIYMPQVSLSESYVATNNPMQVFGINLQQTSITSSDFAPDKLNNPSTTDNWNSMVSVRMPIFNLDKIYERKAAKEAMESRSSMLKRSFDLIGFEVKKAYYALQLSSVSVKVAHKSKQTSQAALKRVRSLSKEGMATSADLSLAQVHLLKSENQQLLTKSNYKKANRYLTFLLGLDLDTEVTPIDKLGDIEQTGFDSQTSVSKERADLVAKLHQVNALYHQVKKNQMGWVPSLNGMANYSLNSDEIFQNTSNSYWIGVTLQWNIFQGGVRWNQNKKHKAEYRKAKIEFSQMQKKADMELQNMQDQLLLYRQQSELMHKAFLQAKETYAIQSNRYNEGLEQTADLLLSQTEMEQLHWKFLQSQYQSALAYFQLQLMLQK</sequence>
<evidence type="ECO:0000313" key="1">
    <source>
        <dbReference type="EMBL" id="QZE13004.1"/>
    </source>
</evidence>
<dbReference type="EMBL" id="CP081303">
    <property type="protein sequence ID" value="QZE13004.1"/>
    <property type="molecule type" value="Genomic_DNA"/>
</dbReference>
<evidence type="ECO:0000313" key="2">
    <source>
        <dbReference type="Proteomes" id="UP000826212"/>
    </source>
</evidence>
<keyword evidence="2" id="KW-1185">Reference proteome</keyword>
<organism evidence="1 2">
    <name type="scientific">Halosquirtibacter laminarini</name>
    <dbReference type="NCBI Taxonomy" id="3374600"/>
    <lineage>
        <taxon>Bacteria</taxon>
        <taxon>Pseudomonadati</taxon>
        <taxon>Bacteroidota</taxon>
        <taxon>Bacteroidia</taxon>
        <taxon>Marinilabiliales</taxon>
        <taxon>Prolixibacteraceae</taxon>
        <taxon>Halosquirtibacter</taxon>
    </lineage>
</organism>
<name>A0AC61NC13_9BACT</name>
<accession>A0AC61NC13</accession>
<gene>
    <name evidence="1" type="ORF">K4L44_10430</name>
</gene>